<dbReference type="SMART" id="SM00448">
    <property type="entry name" value="REC"/>
    <property type="match status" value="1"/>
</dbReference>
<feature type="domain" description="Histidine kinase" evidence="10">
    <location>
        <begin position="285"/>
        <end position="508"/>
    </location>
</feature>
<dbReference type="GO" id="GO:0005524">
    <property type="term" value="F:ATP binding"/>
    <property type="evidence" value="ECO:0007669"/>
    <property type="project" value="UniProtKB-KW"/>
</dbReference>
<dbReference type="Pfam" id="PF02518">
    <property type="entry name" value="HATPase_c"/>
    <property type="match status" value="1"/>
</dbReference>
<dbReference type="CDD" id="cd17546">
    <property type="entry name" value="REC_hyHK_CKI1_RcsC-like"/>
    <property type="match status" value="1"/>
</dbReference>
<dbReference type="PANTHER" id="PTHR45339">
    <property type="entry name" value="HYBRID SIGNAL TRANSDUCTION HISTIDINE KINASE J"/>
    <property type="match status" value="1"/>
</dbReference>
<dbReference type="EMBL" id="JARVCO010000002">
    <property type="protein sequence ID" value="MDZ8117242.1"/>
    <property type="molecule type" value="Genomic_DNA"/>
</dbReference>
<feature type="transmembrane region" description="Helical" evidence="9">
    <location>
        <begin position="173"/>
        <end position="193"/>
    </location>
</feature>
<keyword evidence="7" id="KW-0902">Two-component regulatory system</keyword>
<evidence type="ECO:0000256" key="6">
    <source>
        <dbReference type="ARBA" id="ARBA00022777"/>
    </source>
</evidence>
<dbReference type="CDD" id="cd06225">
    <property type="entry name" value="HAMP"/>
    <property type="match status" value="1"/>
</dbReference>
<dbReference type="InterPro" id="IPR004358">
    <property type="entry name" value="Sig_transdc_His_kin-like_C"/>
</dbReference>
<dbReference type="SUPFAM" id="SSF55874">
    <property type="entry name" value="ATPase domain of HSP90 chaperone/DNA topoisomerase II/histidine kinase"/>
    <property type="match status" value="1"/>
</dbReference>
<dbReference type="Pfam" id="PF00072">
    <property type="entry name" value="Response_reg"/>
    <property type="match status" value="1"/>
</dbReference>
<keyword evidence="4 8" id="KW-0597">Phosphoprotein</keyword>
<dbReference type="PROSITE" id="PS50110">
    <property type="entry name" value="RESPONSE_REGULATORY"/>
    <property type="match status" value="1"/>
</dbReference>
<dbReference type="InterPro" id="IPR003594">
    <property type="entry name" value="HATPase_dom"/>
</dbReference>
<feature type="modified residue" description="4-aspartylphosphate" evidence="8">
    <location>
        <position position="594"/>
    </location>
</feature>
<dbReference type="SUPFAM" id="SSF52172">
    <property type="entry name" value="CheY-like"/>
    <property type="match status" value="1"/>
</dbReference>
<keyword evidence="13" id="KW-0547">Nucleotide-binding</keyword>
<dbReference type="Gene3D" id="6.10.340.10">
    <property type="match status" value="1"/>
</dbReference>
<dbReference type="PROSITE" id="PS50109">
    <property type="entry name" value="HIS_KIN"/>
    <property type="match status" value="1"/>
</dbReference>
<dbReference type="RefSeq" id="WP_322607045.1">
    <property type="nucleotide sequence ID" value="NZ_JARVCO010000002.1"/>
</dbReference>
<dbReference type="SUPFAM" id="SSF158472">
    <property type="entry name" value="HAMP domain-like"/>
    <property type="match status" value="1"/>
</dbReference>
<dbReference type="InterPro" id="IPR036097">
    <property type="entry name" value="HisK_dim/P_sf"/>
</dbReference>
<evidence type="ECO:0000256" key="7">
    <source>
        <dbReference type="ARBA" id="ARBA00023012"/>
    </source>
</evidence>
<dbReference type="InterPro" id="IPR036890">
    <property type="entry name" value="HATPase_C_sf"/>
</dbReference>
<dbReference type="Gene3D" id="3.30.565.10">
    <property type="entry name" value="Histidine kinase-like ATPase, C-terminal domain"/>
    <property type="match status" value="1"/>
</dbReference>
<dbReference type="Proteomes" id="UP001290861">
    <property type="component" value="Unassembled WGS sequence"/>
</dbReference>
<keyword evidence="14" id="KW-1185">Reference proteome</keyword>
<keyword evidence="9" id="KW-0472">Membrane</keyword>
<evidence type="ECO:0000256" key="3">
    <source>
        <dbReference type="ARBA" id="ARBA00012438"/>
    </source>
</evidence>
<comment type="catalytic activity">
    <reaction evidence="1">
        <text>ATP + protein L-histidine = ADP + protein N-phospho-L-histidine.</text>
        <dbReference type="EC" id="2.7.13.3"/>
    </reaction>
</comment>
<keyword evidence="9" id="KW-0812">Transmembrane</keyword>
<evidence type="ECO:0000256" key="9">
    <source>
        <dbReference type="SAM" id="Phobius"/>
    </source>
</evidence>
<evidence type="ECO:0000313" key="13">
    <source>
        <dbReference type="EMBL" id="MDZ8117242.1"/>
    </source>
</evidence>
<evidence type="ECO:0000259" key="10">
    <source>
        <dbReference type="PROSITE" id="PS50109"/>
    </source>
</evidence>
<reference evidence="13 14" key="1">
    <citation type="journal article" date="2024" name="Appl. Environ. Microbiol.">
        <title>Pontiella agarivorans sp. nov., a novel marine anaerobic bacterium capable of degrading macroalgal polysaccharides and fixing nitrogen.</title>
        <authorList>
            <person name="Liu N."/>
            <person name="Kivenson V."/>
            <person name="Peng X."/>
            <person name="Cui Z."/>
            <person name="Lankiewicz T.S."/>
            <person name="Gosselin K.M."/>
            <person name="English C.J."/>
            <person name="Blair E.M."/>
            <person name="O'Malley M.A."/>
            <person name="Valentine D.L."/>
        </authorList>
    </citation>
    <scope>NUCLEOTIDE SEQUENCE [LARGE SCALE GENOMIC DNA]</scope>
    <source>
        <strain evidence="13 14">NLcol2</strain>
    </source>
</reference>
<keyword evidence="13" id="KW-0067">ATP-binding</keyword>
<dbReference type="PRINTS" id="PR00344">
    <property type="entry name" value="BCTRLSENSOR"/>
</dbReference>
<gene>
    <name evidence="13" type="ORF">P9H32_01275</name>
</gene>
<evidence type="ECO:0000256" key="2">
    <source>
        <dbReference type="ARBA" id="ARBA00004370"/>
    </source>
</evidence>
<dbReference type="InterPro" id="IPR003660">
    <property type="entry name" value="HAMP_dom"/>
</dbReference>
<dbReference type="InterPro" id="IPR011006">
    <property type="entry name" value="CheY-like_superfamily"/>
</dbReference>
<evidence type="ECO:0000256" key="4">
    <source>
        <dbReference type="ARBA" id="ARBA00022553"/>
    </source>
</evidence>
<sequence length="667" mass="74262">MKEMPIGFKSLAIKLTIFILLINTVVLSALGVYYSRHFGQYIENQLVAQSLIPGVLMNESSLNYSMVREPEVLERLIGRKVDHAMVVRASGRVLYSSAAREEGVKFRDIDPGSAIFEQLMEKDGELLIRKDIYRTESSRNIIQPLHIQDTLAGYLWMAVNTEYDMYFKRKLSVIFFLGTLVCILVGGFAQAFIVNRLVVPRILRSVQCLHSVQNGNLAARIQADASGDEIGVLEHSVNAMACEIELRTSATEEATHEMELAKEAAENARTVAERANMAKSEFLANTSHEIRTPLNGILGMSEILLDSSLNQQQQNQVDTILNLGENLLETINNILDLSCVESGQVEILFEPLDLHRFFADLERAFVPSTMSYGIPLDIMIDPEIPRYVQAAQGPLRQILSNLITNAFKFTRKGEIRVRVESEGIDAEQHGCQVRFGVEDTGIGIPEHARAKIFEAFAQADGSSTRRYGGSGLGLTISNQLVSRMGGNLTVESEEGKGSSFIFELPFTYLDALPSEKGERISSENEYQDKEEPLSGTNVLVVEDNKVNRLMAKTFLKREGCHVVEAENGQEALEALGLENGPADSLHSFDIIVMDIQMPVLDGLEATKLIRERENPDRRVPIIAFTAHAMQGDRETFVAAGMNDYLAKPMRKQQLLDILQKYVEPAMA</sequence>
<evidence type="ECO:0000259" key="12">
    <source>
        <dbReference type="PROSITE" id="PS50885"/>
    </source>
</evidence>
<dbReference type="PANTHER" id="PTHR45339:SF1">
    <property type="entry name" value="HYBRID SIGNAL TRANSDUCTION HISTIDINE KINASE J"/>
    <property type="match status" value="1"/>
</dbReference>
<dbReference type="Gene3D" id="3.40.50.2300">
    <property type="match status" value="1"/>
</dbReference>
<keyword evidence="9" id="KW-1133">Transmembrane helix</keyword>
<evidence type="ECO:0000259" key="11">
    <source>
        <dbReference type="PROSITE" id="PS50110"/>
    </source>
</evidence>
<dbReference type="InterPro" id="IPR003661">
    <property type="entry name" value="HisK_dim/P_dom"/>
</dbReference>
<accession>A0ABU5MSX9</accession>
<comment type="caution">
    <text evidence="13">The sequence shown here is derived from an EMBL/GenBank/DDBJ whole genome shotgun (WGS) entry which is preliminary data.</text>
</comment>
<keyword evidence="6" id="KW-0418">Kinase</keyword>
<dbReference type="Pfam" id="PF00512">
    <property type="entry name" value="HisKA"/>
    <property type="match status" value="1"/>
</dbReference>
<dbReference type="SUPFAM" id="SSF47384">
    <property type="entry name" value="Homodimeric domain of signal transducing histidine kinase"/>
    <property type="match status" value="1"/>
</dbReference>
<dbReference type="InterPro" id="IPR001789">
    <property type="entry name" value="Sig_transdc_resp-reg_receiver"/>
</dbReference>
<protein>
    <recommendedName>
        <fullName evidence="3">histidine kinase</fullName>
        <ecNumber evidence="3">2.7.13.3</ecNumber>
    </recommendedName>
</protein>
<dbReference type="EC" id="2.7.13.3" evidence="3"/>
<proteinExistence type="predicted"/>
<dbReference type="InterPro" id="IPR005467">
    <property type="entry name" value="His_kinase_dom"/>
</dbReference>
<dbReference type="SMART" id="SM00388">
    <property type="entry name" value="HisKA"/>
    <property type="match status" value="1"/>
</dbReference>
<evidence type="ECO:0000256" key="1">
    <source>
        <dbReference type="ARBA" id="ARBA00000085"/>
    </source>
</evidence>
<organism evidence="13 14">
    <name type="scientific">Pontiella agarivorans</name>
    <dbReference type="NCBI Taxonomy" id="3038953"/>
    <lineage>
        <taxon>Bacteria</taxon>
        <taxon>Pseudomonadati</taxon>
        <taxon>Kiritimatiellota</taxon>
        <taxon>Kiritimatiellia</taxon>
        <taxon>Kiritimatiellales</taxon>
        <taxon>Pontiellaceae</taxon>
        <taxon>Pontiella</taxon>
    </lineage>
</organism>
<dbReference type="Gene3D" id="1.10.287.130">
    <property type="match status" value="1"/>
</dbReference>
<keyword evidence="5" id="KW-0808">Transferase</keyword>
<dbReference type="PROSITE" id="PS50885">
    <property type="entry name" value="HAMP"/>
    <property type="match status" value="1"/>
</dbReference>
<evidence type="ECO:0000313" key="14">
    <source>
        <dbReference type="Proteomes" id="UP001290861"/>
    </source>
</evidence>
<evidence type="ECO:0000256" key="5">
    <source>
        <dbReference type="ARBA" id="ARBA00022679"/>
    </source>
</evidence>
<comment type="subcellular location">
    <subcellularLocation>
        <location evidence="2">Membrane</location>
    </subcellularLocation>
</comment>
<dbReference type="CDD" id="cd16922">
    <property type="entry name" value="HATPase_EvgS-ArcB-TorS-like"/>
    <property type="match status" value="1"/>
</dbReference>
<dbReference type="SMART" id="SM00387">
    <property type="entry name" value="HATPase_c"/>
    <property type="match status" value="1"/>
</dbReference>
<dbReference type="CDD" id="cd00082">
    <property type="entry name" value="HisKA"/>
    <property type="match status" value="1"/>
</dbReference>
<feature type="domain" description="Response regulatory" evidence="11">
    <location>
        <begin position="537"/>
        <end position="662"/>
    </location>
</feature>
<feature type="domain" description="HAMP" evidence="12">
    <location>
        <begin position="196"/>
        <end position="249"/>
    </location>
</feature>
<name>A0ABU5MSX9_9BACT</name>
<feature type="transmembrane region" description="Helical" evidence="9">
    <location>
        <begin position="12"/>
        <end position="34"/>
    </location>
</feature>
<evidence type="ECO:0000256" key="8">
    <source>
        <dbReference type="PROSITE-ProRule" id="PRU00169"/>
    </source>
</evidence>